<sequence length="70" mass="8066">MTLFTIGYQGQNVYNFIQNLNKEHIGVIIDIRENPFSRKPGFSKSVLSKELLNAGIEYYHFQEMGTPKSL</sequence>
<gene>
    <name evidence="1" type="ORF">A2774_05175</name>
</gene>
<dbReference type="PANTHER" id="PTHR39337">
    <property type="entry name" value="BLR5642 PROTEIN"/>
    <property type="match status" value="1"/>
</dbReference>
<protein>
    <recommendedName>
        <fullName evidence="3">DUF488 domain-containing protein</fullName>
    </recommendedName>
</protein>
<proteinExistence type="predicted"/>
<organism evidence="1 2">
    <name type="scientific">Candidatus Roizmanbacteria bacterium RIFCSPHIGHO2_01_FULL_39_12c</name>
    <dbReference type="NCBI Taxonomy" id="1802031"/>
    <lineage>
        <taxon>Bacteria</taxon>
        <taxon>Candidatus Roizmaniibacteriota</taxon>
    </lineage>
</organism>
<dbReference type="PANTHER" id="PTHR39337:SF1">
    <property type="entry name" value="BLR5642 PROTEIN"/>
    <property type="match status" value="1"/>
</dbReference>
<name>A0A1F7GC06_9BACT</name>
<dbReference type="Proteomes" id="UP000177208">
    <property type="component" value="Unassembled WGS sequence"/>
</dbReference>
<comment type="caution">
    <text evidence="1">The sequence shown here is derived from an EMBL/GenBank/DDBJ whole genome shotgun (WGS) entry which is preliminary data.</text>
</comment>
<evidence type="ECO:0000313" key="1">
    <source>
        <dbReference type="EMBL" id="OGK16305.1"/>
    </source>
</evidence>
<dbReference type="AlphaFoldDB" id="A0A1F7GC06"/>
<reference evidence="1 2" key="1">
    <citation type="journal article" date="2016" name="Nat. Commun.">
        <title>Thousands of microbial genomes shed light on interconnected biogeochemical processes in an aquifer system.</title>
        <authorList>
            <person name="Anantharaman K."/>
            <person name="Brown C.T."/>
            <person name="Hug L.A."/>
            <person name="Sharon I."/>
            <person name="Castelle C.J."/>
            <person name="Probst A.J."/>
            <person name="Thomas B.C."/>
            <person name="Singh A."/>
            <person name="Wilkins M.J."/>
            <person name="Karaoz U."/>
            <person name="Brodie E.L."/>
            <person name="Williams K.H."/>
            <person name="Hubbard S.S."/>
            <person name="Banfield J.F."/>
        </authorList>
    </citation>
    <scope>NUCLEOTIDE SEQUENCE [LARGE SCALE GENOMIC DNA]</scope>
</reference>
<evidence type="ECO:0008006" key="3">
    <source>
        <dbReference type="Google" id="ProtNLM"/>
    </source>
</evidence>
<accession>A0A1F7GC06</accession>
<evidence type="ECO:0000313" key="2">
    <source>
        <dbReference type="Proteomes" id="UP000177208"/>
    </source>
</evidence>
<dbReference type="InterPro" id="IPR007438">
    <property type="entry name" value="DUF488"/>
</dbReference>
<dbReference type="EMBL" id="MFZG01000024">
    <property type="protein sequence ID" value="OGK16305.1"/>
    <property type="molecule type" value="Genomic_DNA"/>
</dbReference>
<dbReference type="Pfam" id="PF04343">
    <property type="entry name" value="DUF488"/>
    <property type="match status" value="1"/>
</dbReference>